<name>A0ABN5R8G5_YERPU</name>
<dbReference type="InterPro" id="IPR017847">
    <property type="entry name" value="T6SS_RhsGE_Vgr_subset"/>
</dbReference>
<evidence type="ECO:0000259" key="4">
    <source>
        <dbReference type="Pfam" id="PF13296"/>
    </source>
</evidence>
<gene>
    <name evidence="5" type="primary">vgrG</name>
    <name evidence="5" type="ORF">EGX47_12420</name>
</gene>
<dbReference type="EMBL" id="CP033713">
    <property type="protein sequence ID" value="AYW92024.1"/>
    <property type="molecule type" value="Genomic_DNA"/>
</dbReference>
<dbReference type="SUPFAM" id="SSF69279">
    <property type="entry name" value="Phage tail proteins"/>
    <property type="match status" value="2"/>
</dbReference>
<evidence type="ECO:0000256" key="1">
    <source>
        <dbReference type="ARBA" id="ARBA00005558"/>
    </source>
</evidence>
<dbReference type="NCBIfam" id="TIGR01646">
    <property type="entry name" value="vgr_GE"/>
    <property type="match status" value="1"/>
</dbReference>
<feature type="domain" description="DUF2345" evidence="3">
    <location>
        <begin position="614"/>
        <end position="760"/>
    </location>
</feature>
<proteinExistence type="inferred from homology"/>
<dbReference type="Gene3D" id="2.40.50.230">
    <property type="entry name" value="Gp5 N-terminal domain"/>
    <property type="match status" value="1"/>
</dbReference>
<dbReference type="Pfam" id="PF13296">
    <property type="entry name" value="T6SS_Vgr"/>
    <property type="match status" value="1"/>
</dbReference>
<dbReference type="NCBIfam" id="TIGR03361">
    <property type="entry name" value="VI_Rhs_Vgr"/>
    <property type="match status" value="1"/>
</dbReference>
<dbReference type="Pfam" id="PF05954">
    <property type="entry name" value="Phage_GPD"/>
    <property type="match status" value="1"/>
</dbReference>
<dbReference type="Pfam" id="PF04717">
    <property type="entry name" value="Phage_base_V"/>
    <property type="match status" value="1"/>
</dbReference>
<dbReference type="InterPro" id="IPR018769">
    <property type="entry name" value="VgrG2_DUF2345"/>
</dbReference>
<protein>
    <submittedName>
        <fullName evidence="5">Type VI secretion system tip protein VgrG</fullName>
    </submittedName>
</protein>
<evidence type="ECO:0000313" key="5">
    <source>
        <dbReference type="EMBL" id="AYW92024.1"/>
    </source>
</evidence>
<dbReference type="InterPro" id="IPR006531">
    <property type="entry name" value="Gp5/Vgr_OB"/>
</dbReference>
<dbReference type="InterPro" id="IPR037026">
    <property type="entry name" value="Vgr_OB-fold_dom_sf"/>
</dbReference>
<dbReference type="InterPro" id="IPR028244">
    <property type="entry name" value="T6SS_Rhs_Vgr_dom"/>
</dbReference>
<accession>A0ABN5R8G5</accession>
<dbReference type="SUPFAM" id="SSF69255">
    <property type="entry name" value="gp5 N-terminal domain-like"/>
    <property type="match status" value="1"/>
</dbReference>
<feature type="domain" description="Gp5/Type VI secretion system Vgr protein OB-fold" evidence="2">
    <location>
        <begin position="413"/>
        <end position="475"/>
    </location>
</feature>
<feature type="domain" description="Putative type VI secretion system Rhs element associated Vgr" evidence="4">
    <location>
        <begin position="495"/>
        <end position="596"/>
    </location>
</feature>
<evidence type="ECO:0000259" key="3">
    <source>
        <dbReference type="Pfam" id="PF10106"/>
    </source>
</evidence>
<sequence>MSIQDFILAGSKLPIHNHYQLRLTHLDSEQPGVDISVLKFSGTEAISTILRYEIEFTSAFKDIPAQHVINYSALFLMYPDGKPWEPVTPRIIPGVITQFRQCGTSADETRYIVTLEHRLARLTQGTNNAIYQNDSVISMTENTFLRYNMDRLDFRFALNDQYPLKKFMMQFGESEYAHIARRLADSGISYFFEYDEENSCDVMVLADHSYAWPNELTIPFRHPAGLFDGGLESVWEMSVSRKSIPKTVRVNDDYYPHAQSDMMGVTETNLDYPALVAEDYRWGEYYAESGDEYSNEPGQGMWYARRRQERYLTEQITFEGKSNCMRLRPGMVITTPGKIWPEATEGLLIVSTQSQNVGRDTAYVISFTAVPRNAQHPYRPALLPWPVVTGTLAARISSAHPDEPYAHINADGLYRAQFGFDRTEWKKGFESCWLRLAKPYAGDTYGFHMPLLDSTGVAIAFENGDVDRPYIAYALHDSRHPDHVALPNYKRNVIRTPAKNKIRLEDQRGKEHIKISTVHSGKSELSLGHLVDSERKLRGEGAEIRTDAHVAVRGGKGILLTTEAKNNAEGQQLDMDAAIAQLEKALVLAKTLKQTADIAQASSAETTAQEQLTTDLTTLAQPGVVVYGDAGIAHTTPKTLQHTAGENLVATAGQDASFSVFRRFSVAAGELFSVFAHKLGIKLIAAAGKVQIQAQKDQMELTSFEDMQITSTNGRIVLNAKKELLLMCGGAGIRIKDGIIEQLAPTRITQKSPVLEYQGGESISQAMPTFKQGEFELKYKLHFNGDPTHVLKNQKFRVRRQDGSMMEGITDEMGESSLLQMHELENATIEVIKGMK</sequence>
<dbReference type="RefSeq" id="WP_038400981.1">
    <property type="nucleotide sequence ID" value="NZ_CP008943.1"/>
</dbReference>
<dbReference type="Proteomes" id="UP000268669">
    <property type="component" value="Chromosome"/>
</dbReference>
<evidence type="ECO:0000313" key="6">
    <source>
        <dbReference type="Proteomes" id="UP000268669"/>
    </source>
</evidence>
<dbReference type="Gene3D" id="3.55.50.10">
    <property type="entry name" value="Baseplate protein-like domains"/>
    <property type="match status" value="1"/>
</dbReference>
<reference evidence="5" key="1">
    <citation type="submission" date="2018-11" db="EMBL/GenBank/DDBJ databases">
        <title>FDA dAtabase for Regulatory Grade micrObial Sequences (FDA-ARGOS): Supporting development and validation of Infectious Disease Dx tests.</title>
        <authorList>
            <person name="Bliska J."/>
            <person name="Cleland M.-M."/>
            <person name="Tallon L."/>
            <person name="Sadzewicz L."/>
            <person name="Zhao X."/>
            <person name="Vavikolanu K."/>
            <person name="Mehta A."/>
            <person name="Aluvathingal J."/>
            <person name="Nadendla S."/>
            <person name="Yan Y."/>
            <person name="Sichtig H."/>
        </authorList>
    </citation>
    <scope>NUCLEOTIDE SEQUENCE [LARGE SCALE GENOMIC DNA]</scope>
    <source>
        <strain evidence="5">FDAARGOS_581</strain>
    </source>
</reference>
<dbReference type="Gene3D" id="2.30.110.50">
    <property type="match status" value="1"/>
</dbReference>
<evidence type="ECO:0000259" key="2">
    <source>
        <dbReference type="Pfam" id="PF04717"/>
    </source>
</evidence>
<dbReference type="InterPro" id="IPR006533">
    <property type="entry name" value="T6SS_Vgr_RhsGE"/>
</dbReference>
<keyword evidence="6" id="KW-1185">Reference proteome</keyword>
<dbReference type="Pfam" id="PF10106">
    <property type="entry name" value="DUF2345"/>
    <property type="match status" value="1"/>
</dbReference>
<comment type="similarity">
    <text evidence="1">Belongs to the VgrG protein family.</text>
</comment>
<dbReference type="Gene3D" id="4.10.220.110">
    <property type="match status" value="1"/>
</dbReference>
<organism evidence="5 6">
    <name type="scientific">Yersinia pseudotuberculosis</name>
    <dbReference type="NCBI Taxonomy" id="633"/>
    <lineage>
        <taxon>Bacteria</taxon>
        <taxon>Pseudomonadati</taxon>
        <taxon>Pseudomonadota</taxon>
        <taxon>Gammaproteobacteria</taxon>
        <taxon>Enterobacterales</taxon>
        <taxon>Yersiniaceae</taxon>
        <taxon>Yersinia</taxon>
    </lineage>
</organism>